<evidence type="ECO:0000313" key="4">
    <source>
        <dbReference type="Proteomes" id="UP001472677"/>
    </source>
</evidence>
<name>A0ABR2ENT7_9ROSI</name>
<proteinExistence type="predicted"/>
<feature type="compositionally biased region" description="Basic residues" evidence="1">
    <location>
        <begin position="43"/>
        <end position="55"/>
    </location>
</feature>
<organism evidence="3 4">
    <name type="scientific">Hibiscus sabdariffa</name>
    <name type="common">roselle</name>
    <dbReference type="NCBI Taxonomy" id="183260"/>
    <lineage>
        <taxon>Eukaryota</taxon>
        <taxon>Viridiplantae</taxon>
        <taxon>Streptophyta</taxon>
        <taxon>Embryophyta</taxon>
        <taxon>Tracheophyta</taxon>
        <taxon>Spermatophyta</taxon>
        <taxon>Magnoliopsida</taxon>
        <taxon>eudicotyledons</taxon>
        <taxon>Gunneridae</taxon>
        <taxon>Pentapetalae</taxon>
        <taxon>rosids</taxon>
        <taxon>malvids</taxon>
        <taxon>Malvales</taxon>
        <taxon>Malvaceae</taxon>
        <taxon>Malvoideae</taxon>
        <taxon>Hibiscus</taxon>
    </lineage>
</organism>
<evidence type="ECO:0000313" key="2">
    <source>
        <dbReference type="EMBL" id="KAK8562331.1"/>
    </source>
</evidence>
<gene>
    <name evidence="2" type="ORF">V6N12_010415</name>
    <name evidence="3" type="ORF">V6N12_010420</name>
</gene>
<comment type="caution">
    <text evidence="3">The sequence shown here is derived from an EMBL/GenBank/DDBJ whole genome shotgun (WGS) entry which is preliminary data.</text>
</comment>
<dbReference type="EMBL" id="JBBPBM010000012">
    <property type="protein sequence ID" value="KAK8562336.1"/>
    <property type="molecule type" value="Genomic_DNA"/>
</dbReference>
<reference evidence="3 4" key="1">
    <citation type="journal article" date="2024" name="G3 (Bethesda)">
        <title>Genome assembly of Hibiscus sabdariffa L. provides insights into metabolisms of medicinal natural products.</title>
        <authorList>
            <person name="Kim T."/>
        </authorList>
    </citation>
    <scope>NUCLEOTIDE SEQUENCE [LARGE SCALE GENOMIC DNA]</scope>
    <source>
        <strain evidence="3">TK-2024</strain>
        <tissue evidence="3">Old leaves</tissue>
    </source>
</reference>
<evidence type="ECO:0000313" key="3">
    <source>
        <dbReference type="EMBL" id="KAK8562336.1"/>
    </source>
</evidence>
<accession>A0ABR2ENT7</accession>
<keyword evidence="4" id="KW-1185">Reference proteome</keyword>
<evidence type="ECO:0000256" key="1">
    <source>
        <dbReference type="SAM" id="MobiDB-lite"/>
    </source>
</evidence>
<dbReference type="EMBL" id="JBBPBM010000012">
    <property type="protein sequence ID" value="KAK8562331.1"/>
    <property type="molecule type" value="Genomic_DNA"/>
</dbReference>
<dbReference type="Proteomes" id="UP001472677">
    <property type="component" value="Unassembled WGS sequence"/>
</dbReference>
<feature type="region of interest" description="Disordered" evidence="1">
    <location>
        <begin position="43"/>
        <end position="67"/>
    </location>
</feature>
<sequence>MNCLASRDWKHCSIFAVNREVLVPIAKPIGYFVDDPCKTLKKLQNKRRQRGRGLTRKGSLRDLSLLK</sequence>
<protein>
    <submittedName>
        <fullName evidence="3">Uncharacterized protein</fullName>
    </submittedName>
</protein>